<feature type="signal peptide" evidence="1">
    <location>
        <begin position="1"/>
        <end position="26"/>
    </location>
</feature>
<name>A0ABV1X762_9ACTN</name>
<dbReference type="Gene3D" id="2.120.10.30">
    <property type="entry name" value="TolB, C-terminal domain"/>
    <property type="match status" value="1"/>
</dbReference>
<dbReference type="EMBL" id="JBEPEK010000371">
    <property type="protein sequence ID" value="MER7184831.1"/>
    <property type="molecule type" value="Genomic_DNA"/>
</dbReference>
<sequence length="323" mass="33104">MQLRRVLAAAVVGTTALATTITSADAALAVRPPLTPASFVAHLDLAAGQQPENLTLLPGGAAAVTFAFSRQVAVIERTGTVRVLATLPAPPKDARTPVLGSPFLGGIVQGPDRTLYFLYATGTADLTGVWRLRPGGSPERVAALPADALPNGLALDRSTGQLYAADSVLGRIWRIPATGGAPEVWATGADLAPAGFLGANGVKVHDGAVWVSNLDHGTVLRIPVRHDGAPGAVRTAATGLTGVDDFAFTGHGDQLLAALNAGSEVALVSGNGGHTVVLDHTDGLQNPTSVAVRGNDVYVADAAYVTQQDPNLLTTRLHRPSSR</sequence>
<evidence type="ECO:0000313" key="3">
    <source>
        <dbReference type="Proteomes" id="UP001474181"/>
    </source>
</evidence>
<protein>
    <recommendedName>
        <fullName evidence="4">Sugar lactone lactonase YvrE</fullName>
    </recommendedName>
</protein>
<dbReference type="SUPFAM" id="SSF63829">
    <property type="entry name" value="Calcium-dependent phosphotriesterase"/>
    <property type="match status" value="1"/>
</dbReference>
<keyword evidence="3" id="KW-1185">Reference proteome</keyword>
<feature type="chain" id="PRO_5046318028" description="Sugar lactone lactonase YvrE" evidence="1">
    <location>
        <begin position="27"/>
        <end position="323"/>
    </location>
</feature>
<dbReference type="InterPro" id="IPR011042">
    <property type="entry name" value="6-blade_b-propeller_TolB-like"/>
</dbReference>
<dbReference type="Proteomes" id="UP001474181">
    <property type="component" value="Unassembled WGS sequence"/>
</dbReference>
<accession>A0ABV1X762</accession>
<evidence type="ECO:0000313" key="2">
    <source>
        <dbReference type="EMBL" id="MER7184831.1"/>
    </source>
</evidence>
<reference evidence="2 3" key="1">
    <citation type="submission" date="2024-06" db="EMBL/GenBank/DDBJ databases">
        <title>The Natural Products Discovery Center: Release of the First 8490 Sequenced Strains for Exploring Actinobacteria Biosynthetic Diversity.</title>
        <authorList>
            <person name="Kalkreuter E."/>
            <person name="Kautsar S.A."/>
            <person name="Yang D."/>
            <person name="Bader C.D."/>
            <person name="Teijaro C.N."/>
            <person name="Fluegel L."/>
            <person name="Davis C.M."/>
            <person name="Simpson J.R."/>
            <person name="Lauterbach L."/>
            <person name="Steele A.D."/>
            <person name="Gui C."/>
            <person name="Meng S."/>
            <person name="Li G."/>
            <person name="Viehrig K."/>
            <person name="Ye F."/>
            <person name="Su P."/>
            <person name="Kiefer A.F."/>
            <person name="Nichols A."/>
            <person name="Cepeda A.J."/>
            <person name="Yan W."/>
            <person name="Fan B."/>
            <person name="Jiang Y."/>
            <person name="Adhikari A."/>
            <person name="Zheng C.-J."/>
            <person name="Schuster L."/>
            <person name="Cowan T.M."/>
            <person name="Smanski M.J."/>
            <person name="Chevrette M.G."/>
            <person name="De Carvalho L.P.S."/>
            <person name="Shen B."/>
        </authorList>
    </citation>
    <scope>NUCLEOTIDE SEQUENCE [LARGE SCALE GENOMIC DNA]</scope>
    <source>
        <strain evidence="2 3">NPDC000234</strain>
    </source>
</reference>
<organism evidence="2 3">
    <name type="scientific">Streptomyces hyaluromycini</name>
    <dbReference type="NCBI Taxonomy" id="1377993"/>
    <lineage>
        <taxon>Bacteria</taxon>
        <taxon>Bacillati</taxon>
        <taxon>Actinomycetota</taxon>
        <taxon>Actinomycetes</taxon>
        <taxon>Kitasatosporales</taxon>
        <taxon>Streptomycetaceae</taxon>
        <taxon>Streptomyces</taxon>
    </lineage>
</organism>
<proteinExistence type="predicted"/>
<gene>
    <name evidence="2" type="ORF">ABT404_36115</name>
</gene>
<keyword evidence="1" id="KW-0732">Signal</keyword>
<evidence type="ECO:0008006" key="4">
    <source>
        <dbReference type="Google" id="ProtNLM"/>
    </source>
</evidence>
<comment type="caution">
    <text evidence="2">The sequence shown here is derived from an EMBL/GenBank/DDBJ whole genome shotgun (WGS) entry which is preliminary data.</text>
</comment>
<dbReference type="RefSeq" id="WP_350787266.1">
    <property type="nucleotide sequence ID" value="NZ_JBEPEK010000371.1"/>
</dbReference>
<evidence type="ECO:0000256" key="1">
    <source>
        <dbReference type="SAM" id="SignalP"/>
    </source>
</evidence>